<gene>
    <name evidence="1" type="ORF">AB5J53_04525</name>
</gene>
<evidence type="ECO:0000313" key="1">
    <source>
        <dbReference type="EMBL" id="XDQ51004.1"/>
    </source>
</evidence>
<dbReference type="Gene3D" id="1.25.40.10">
    <property type="entry name" value="Tetratricopeptide repeat domain"/>
    <property type="match status" value="1"/>
</dbReference>
<dbReference type="EMBL" id="CP163443">
    <property type="protein sequence ID" value="XDQ51004.1"/>
    <property type="molecule type" value="Genomic_DNA"/>
</dbReference>
<dbReference type="AlphaFoldDB" id="A0AB39RDI7"/>
<dbReference type="RefSeq" id="WP_369244350.1">
    <property type="nucleotide sequence ID" value="NZ_CP163443.1"/>
</dbReference>
<proteinExistence type="predicted"/>
<reference evidence="1" key="1">
    <citation type="submission" date="2024-07" db="EMBL/GenBank/DDBJ databases">
        <authorList>
            <person name="Yu S.T."/>
        </authorList>
    </citation>
    <scope>NUCLEOTIDE SEQUENCE</scope>
    <source>
        <strain evidence="1">R41</strain>
    </source>
</reference>
<organism evidence="1">
    <name type="scientific">Streptomyces sp. R41</name>
    <dbReference type="NCBI Taxonomy" id="3238632"/>
    <lineage>
        <taxon>Bacteria</taxon>
        <taxon>Bacillati</taxon>
        <taxon>Actinomycetota</taxon>
        <taxon>Actinomycetes</taxon>
        <taxon>Kitasatosporales</taxon>
        <taxon>Streptomycetaceae</taxon>
        <taxon>Streptomyces</taxon>
    </lineage>
</organism>
<name>A0AB39RDI7_9ACTN</name>
<sequence length="219" mass="23771">MDGGRIVLLPGGLAGEEPSPTSSASLIASLELLRALIEAGSHTALFSLEQLLDEQGRSDAATSLLPVAAENGNDHAVVELALRWYRTQPEQARALLERCRRTGRIRVVLSAARLLLKQPWPAARRLAEDFLNHLAQDGSTAAQMTLATWQLDQWQQSEPAAGAPVPPVILTLVEQTSAHVTEARRLLGLHALTIADTVQADHCRYGAGGALLPRRHRRR</sequence>
<accession>A0AB39RDI7</accession>
<dbReference type="InterPro" id="IPR011990">
    <property type="entry name" value="TPR-like_helical_dom_sf"/>
</dbReference>
<protein>
    <submittedName>
        <fullName evidence="1">Uncharacterized protein</fullName>
    </submittedName>
</protein>